<comment type="subunit">
    <text evidence="7">Part of the 50S ribosomal subunit.</text>
</comment>
<dbReference type="InterPro" id="IPR005727">
    <property type="entry name" value="Ribosomal_uL22_bac/chlpt-type"/>
</dbReference>
<keyword evidence="10" id="KW-1185">Reference proteome</keyword>
<evidence type="ECO:0000256" key="1">
    <source>
        <dbReference type="ARBA" id="ARBA00009451"/>
    </source>
</evidence>
<evidence type="ECO:0000313" key="10">
    <source>
        <dbReference type="Proteomes" id="UP000680365"/>
    </source>
</evidence>
<evidence type="ECO:0000256" key="8">
    <source>
        <dbReference type="RuleBase" id="RU004008"/>
    </source>
</evidence>
<dbReference type="InterPro" id="IPR047867">
    <property type="entry name" value="Ribosomal_uL22_bac/org-type"/>
</dbReference>
<dbReference type="RefSeq" id="WP_213348813.1">
    <property type="nucleotide sequence ID" value="NZ_JAEDAM010000020.1"/>
</dbReference>
<evidence type="ECO:0000313" key="9">
    <source>
        <dbReference type="EMBL" id="MBS8121867.1"/>
    </source>
</evidence>
<dbReference type="InterPro" id="IPR036394">
    <property type="entry name" value="Ribosomal_uL22_sf"/>
</dbReference>
<comment type="function">
    <text evidence="8">This protein binds specifically to 23S rRNA; its binding is stimulated by other ribosomal proteins, e.g., L4, L17, and L20. It is important during the early stages of 50S assembly. It makes multiple contacts with different domains of the 23S rRNA in the assembled 50S subunit and ribosome.</text>
</comment>
<dbReference type="PANTHER" id="PTHR13501:SF8">
    <property type="entry name" value="LARGE RIBOSOMAL SUBUNIT PROTEIN UL22M"/>
    <property type="match status" value="1"/>
</dbReference>
<dbReference type="Pfam" id="PF00237">
    <property type="entry name" value="Ribosomal_L22"/>
    <property type="match status" value="1"/>
</dbReference>
<evidence type="ECO:0000256" key="2">
    <source>
        <dbReference type="ARBA" id="ARBA00022730"/>
    </source>
</evidence>
<keyword evidence="3 7" id="KW-0694">RNA-binding</keyword>
<evidence type="ECO:0000256" key="4">
    <source>
        <dbReference type="ARBA" id="ARBA00022980"/>
    </source>
</evidence>
<dbReference type="EMBL" id="JAEDAM010000020">
    <property type="protein sequence ID" value="MBS8121867.1"/>
    <property type="molecule type" value="Genomic_DNA"/>
</dbReference>
<accession>A0ABS5QL18</accession>
<dbReference type="PANTHER" id="PTHR13501">
    <property type="entry name" value="CHLOROPLAST 50S RIBOSOMAL PROTEIN L22-RELATED"/>
    <property type="match status" value="1"/>
</dbReference>
<reference evidence="9 10" key="1">
    <citation type="journal article" date="2021" name="Nat. Commun.">
        <title>Reductive evolution and unique predatory mode in the CPR bacterium Vampirococcus lugosii.</title>
        <authorList>
            <person name="Moreira D."/>
            <person name="Zivanovic Y."/>
            <person name="Lopez-Archilla A.I."/>
            <person name="Iniesto M."/>
            <person name="Lopez-Garcia P."/>
        </authorList>
    </citation>
    <scope>NUCLEOTIDE SEQUENCE [LARGE SCALE GENOMIC DNA]</scope>
    <source>
        <strain evidence="9">Chiprana</strain>
    </source>
</reference>
<keyword evidence="2 7" id="KW-0699">rRNA-binding</keyword>
<dbReference type="Gene3D" id="3.90.470.10">
    <property type="entry name" value="Ribosomal protein L22/L17"/>
    <property type="match status" value="1"/>
</dbReference>
<dbReference type="NCBIfam" id="TIGR01044">
    <property type="entry name" value="rplV_bact"/>
    <property type="match status" value="1"/>
</dbReference>
<keyword evidence="5 6" id="KW-0687">Ribonucleoprotein</keyword>
<comment type="similarity">
    <text evidence="1 6">Belongs to the universal ribosomal protein uL22 family.</text>
</comment>
<dbReference type="InterPro" id="IPR001063">
    <property type="entry name" value="Ribosomal_uL22"/>
</dbReference>
<sequence length="113" mass="12692">MNRSLTSTLKYALTSEKKINIVAKMVRGKSVSEAKGILNHIPNKSSDILLRVLNSAVANAKNNEGLSESDLYISIIEIGKGTKLKRIDFASRSRVHQYKKQRSFVKVILDIKY</sequence>
<dbReference type="SUPFAM" id="SSF54843">
    <property type="entry name" value="Ribosomal protein L22"/>
    <property type="match status" value="1"/>
</dbReference>
<evidence type="ECO:0000256" key="6">
    <source>
        <dbReference type="RuleBase" id="RU004005"/>
    </source>
</evidence>
<name>A0ABS5QL18_9BACT</name>
<dbReference type="CDD" id="cd00336">
    <property type="entry name" value="Ribosomal_L22"/>
    <property type="match status" value="1"/>
</dbReference>
<dbReference type="Proteomes" id="UP000680365">
    <property type="component" value="Unassembled WGS sequence"/>
</dbReference>
<evidence type="ECO:0000256" key="7">
    <source>
        <dbReference type="RuleBase" id="RU004006"/>
    </source>
</evidence>
<dbReference type="GO" id="GO:0005840">
    <property type="term" value="C:ribosome"/>
    <property type="evidence" value="ECO:0007669"/>
    <property type="project" value="UniProtKB-KW"/>
</dbReference>
<evidence type="ECO:0000256" key="5">
    <source>
        <dbReference type="ARBA" id="ARBA00023274"/>
    </source>
</evidence>
<comment type="caution">
    <text evidence="9">The sequence shown here is derived from an EMBL/GenBank/DDBJ whole genome shotgun (WGS) entry which is preliminary data.</text>
</comment>
<organism evidence="9 10">
    <name type="scientific">Candidatus Vampirococcus lugosii</name>
    <dbReference type="NCBI Taxonomy" id="2789015"/>
    <lineage>
        <taxon>Bacteria</taxon>
        <taxon>Candidatus Absconditibacteriota</taxon>
        <taxon>Vampirococcus</taxon>
    </lineage>
</organism>
<keyword evidence="4 6" id="KW-0689">Ribosomal protein</keyword>
<gene>
    <name evidence="9" type="ORF">VAMP_34n121</name>
</gene>
<proteinExistence type="inferred from homology"/>
<evidence type="ECO:0000256" key="3">
    <source>
        <dbReference type="ARBA" id="ARBA00022884"/>
    </source>
</evidence>
<protein>
    <recommendedName>
        <fullName evidence="8">50S ribosomal protein L22</fullName>
    </recommendedName>
</protein>